<reference evidence="4 5" key="1">
    <citation type="submission" date="2024-02" db="EMBL/GenBank/DDBJ databases">
        <authorList>
            <person name="Chen Y."/>
            <person name="Shah S."/>
            <person name="Dougan E. K."/>
            <person name="Thang M."/>
            <person name="Chan C."/>
        </authorList>
    </citation>
    <scope>NUCLEOTIDE SEQUENCE [LARGE SCALE GENOMIC DNA]</scope>
</reference>
<keyword evidence="2" id="KW-0732">Signal</keyword>
<dbReference type="InterPro" id="IPR031325">
    <property type="entry name" value="RHS_repeat"/>
</dbReference>
<evidence type="ECO:0000256" key="2">
    <source>
        <dbReference type="SAM" id="SignalP"/>
    </source>
</evidence>
<feature type="domain" description="Teneurin-like YD-shell" evidence="3">
    <location>
        <begin position="919"/>
        <end position="1187"/>
    </location>
</feature>
<dbReference type="PANTHER" id="PTHR32305:SF15">
    <property type="entry name" value="PROTEIN RHSA-RELATED"/>
    <property type="match status" value="1"/>
</dbReference>
<dbReference type="Pfam" id="PF05593">
    <property type="entry name" value="RHS_repeat"/>
    <property type="match status" value="4"/>
</dbReference>
<accession>A0ABP0LJY2</accession>
<evidence type="ECO:0000256" key="1">
    <source>
        <dbReference type="ARBA" id="ARBA00022737"/>
    </source>
</evidence>
<dbReference type="NCBIfam" id="TIGR01643">
    <property type="entry name" value="YD_repeat_2x"/>
    <property type="match status" value="6"/>
</dbReference>
<feature type="chain" id="PRO_5045312137" evidence="2">
    <location>
        <begin position="19"/>
        <end position="1525"/>
    </location>
</feature>
<protein>
    <submittedName>
        <fullName evidence="4">tRNA3(Ser)-specific nuclease WapA (Cell wall-associated protein) (RNase WapA) (Toxin WapA)</fullName>
    </submittedName>
</protein>
<evidence type="ECO:0000259" key="3">
    <source>
        <dbReference type="Pfam" id="PF25023"/>
    </source>
</evidence>
<evidence type="ECO:0000313" key="4">
    <source>
        <dbReference type="EMBL" id="CAK9039506.1"/>
    </source>
</evidence>
<dbReference type="Gene3D" id="2.180.10.10">
    <property type="entry name" value="RHS repeat-associated core"/>
    <property type="match status" value="4"/>
</dbReference>
<comment type="caution">
    <text evidence="4">The sequence shown here is derived from an EMBL/GenBank/DDBJ whole genome shotgun (WGS) entry which is preliminary data.</text>
</comment>
<dbReference type="EMBL" id="CAXAMM010016668">
    <property type="protein sequence ID" value="CAK9039506.1"/>
    <property type="molecule type" value="Genomic_DNA"/>
</dbReference>
<gene>
    <name evidence="4" type="ORF">SCF082_LOCUS23118</name>
</gene>
<keyword evidence="5" id="KW-1185">Reference proteome</keyword>
<keyword evidence="1" id="KW-0677">Repeat</keyword>
<evidence type="ECO:0000313" key="5">
    <source>
        <dbReference type="Proteomes" id="UP001642464"/>
    </source>
</evidence>
<dbReference type="InterPro" id="IPR006530">
    <property type="entry name" value="YD"/>
</dbReference>
<dbReference type="Pfam" id="PF25023">
    <property type="entry name" value="TEN_YD-shell"/>
    <property type="match status" value="2"/>
</dbReference>
<dbReference type="NCBIfam" id="TIGR03696">
    <property type="entry name" value="Rhs_assc_core"/>
    <property type="match status" value="2"/>
</dbReference>
<organism evidence="4 5">
    <name type="scientific">Durusdinium trenchii</name>
    <dbReference type="NCBI Taxonomy" id="1381693"/>
    <lineage>
        <taxon>Eukaryota</taxon>
        <taxon>Sar</taxon>
        <taxon>Alveolata</taxon>
        <taxon>Dinophyceae</taxon>
        <taxon>Suessiales</taxon>
        <taxon>Symbiodiniaceae</taxon>
        <taxon>Durusdinium</taxon>
    </lineage>
</organism>
<dbReference type="PANTHER" id="PTHR32305">
    <property type="match status" value="1"/>
</dbReference>
<feature type="signal peptide" evidence="2">
    <location>
        <begin position="1"/>
        <end position="18"/>
    </location>
</feature>
<dbReference type="InterPro" id="IPR022385">
    <property type="entry name" value="Rhs_assc_core"/>
</dbReference>
<dbReference type="InterPro" id="IPR056823">
    <property type="entry name" value="TEN-like_YD-shell"/>
</dbReference>
<dbReference type="Proteomes" id="UP001642464">
    <property type="component" value="Unassembled WGS sequence"/>
</dbReference>
<feature type="domain" description="Teneurin-like YD-shell" evidence="3">
    <location>
        <begin position="827"/>
        <end position="905"/>
    </location>
</feature>
<sequence length="1525" mass="162942">MAAAFAVVALLFSGLAFAQSPPIPDPLPARLQIDGNNVDLSNGSYQMTSPGVAVGQPAAGGLEFFMAYSEDAWRSNYVGSITISSGFYVVSMGLTSEAFSHSSGTFTSARGSGATLTFDDPNNIYTYTTSDGTVAKFRKTLTVGYTIVESNPPGSEAYLYEITSPNGVITTINNNVTIVDLDEGLPPDVPHRLGYYQRIQSVANNLGYRLHFEYLTDTGAQFSGWHRIKKVTALNNAVDQCTPQPGACVGLTEIWPSLEFTYHSSGKISSVKDALNRTTEYNYNGSDQLTGIEWPSSSSNNITIGYNGAGRVSSIDRGFGTWNYVYSEGGSTRTTTVTNPENETTTVVSELASGLITSVSDGLSRTTTYAYDTSQRVTSLTRPEGDKVTYSYDSRGNVTEVRSIAKPGAGLSDMVTTATYPSSCSNQVTCNKPTSTTDARGQVTNFTYNSTHGGVTSVKAPSVGGVRPETRNTYATRQARYKDANGNFVNGGQVYVMTETSSCATLSSCNGGADETVTTINYPSSSTPNNLLPTSTTAGAGNGAVSVTSTFTYDHNGDVLTIDGPLSGSADTARFYYDVARQQTGVVGPDPDGGGALKFRAVKTVYNTDGLPTIVQTGTTTNNGASAFSSFVSLRQQQTIYDAYNRVKEARVYDGAIIKLASQVSYDSVGRVECQAQRMNPSLFGSLPTSACSAGSSGAFGGDRIAKMVYDAAGQVLRAISAYGTALQQDTVTSTYTLNGLVKTMTDANGNKTTYDYDGFDRLIKTSFPSKTTAGSSSSVDYTTASYHGSGADKGLMSQTRTRGGSVYSYSYDALGRVTTMTAPAGDFNTSYTYDNFSRIKTVSRNGQTLSYAYDQLSRLLSETQAVGGAVSYQYDVAGRRTRMTWPDAFYVTYDYDVSGAVTHIRENGATSGAGVLASFAYDDLGRRSSVTRGNGFTTTYGFDALSRLTSLAQDLAGSADDQTYGFSYTPASQIASRTDTNADWGWVPTESGTDNYTVNGLNQYLTAAGSLPTYDDNGNLTAFNGATYTYDPSNRLKTANAGGGSATVNFTYDPGGRLHKTAGTTGTRFLYDGSAMIAEYNDAGAVTERYVHGPGTDEPLVWYAGSGTSNKSWLGSDARGSIAAVTNASGAMTALNTYDPYGKAASGNVGRFQYTGQMAVTDDGLDLYYYKARFYEPELKRFLQTDPIGYGDGMNMYAYVGGDPDLAGSADDQTYGFSYTPASQIASRTDTNADWGWLPTESGTDNYTVNGLNQYLTAAGSLPTHDDNGNLTAFNGATYTYDPLNRLKTANAGGGSATVNFTYDPGGRLHKTAGTTGTRFLYDGSDMIAEYNDAGAVTERYVHGPGVDEPLVWYSGSGTSNKSWLGSDARGSIAAVTNMAVTDDGLDLYYYKARFYEPELKRFLQTDPIGYGDGMNMYAYVGGDPTTAGSSSSVDYTTASYHGSGADKGLMSQTRARNGSVYSYSYDALGRVTTMTAPAGDFNTSYTYDNFNRIKTVYFQLLEYIENMILTLDQHQEHFEMQKG</sequence>
<proteinExistence type="predicted"/>
<dbReference type="InterPro" id="IPR050708">
    <property type="entry name" value="T6SS_VgrG/RHS"/>
</dbReference>
<name>A0ABP0LJY2_9DINO</name>